<dbReference type="EMBL" id="FRCT01000003">
    <property type="protein sequence ID" value="SHM31755.1"/>
    <property type="molecule type" value="Genomic_DNA"/>
</dbReference>
<evidence type="ECO:0000313" key="3">
    <source>
        <dbReference type="Proteomes" id="UP000184394"/>
    </source>
</evidence>
<gene>
    <name evidence="2" type="ORF">SAMN04487860_10384</name>
</gene>
<feature type="region of interest" description="Disordered" evidence="1">
    <location>
        <begin position="223"/>
        <end position="243"/>
    </location>
</feature>
<name>A0A1M7HTF9_RUMFL</name>
<evidence type="ECO:0008006" key="4">
    <source>
        <dbReference type="Google" id="ProtNLM"/>
    </source>
</evidence>
<dbReference type="OrthoDB" id="1820373at2"/>
<evidence type="ECO:0000256" key="1">
    <source>
        <dbReference type="SAM" id="MobiDB-lite"/>
    </source>
</evidence>
<sequence length="243" mass="28585">MSDHIFSFGEDNFPKDSREYVTLDTDKGKLLAIALKTSGVPHIGTFTDKQMRFSYDADYKDTVDEIVKKASSDEFEEMLREIKEHKDDSSYLVLLPSVAHYLNVTEGTLRNRPNELQVQLCRMFTRLWYCDTPTIQRELTRAYTANRQTERDLEEAKEREVQQNNTPEKRETVYFADTQHRQNVLKGDEDHRDKAELADKEEVRTGLISREVIRRQAEMVRRKQAVKDKLTAEKTERERKFGQ</sequence>
<organism evidence="2 3">
    <name type="scientific">Ruminococcus flavefaciens</name>
    <dbReference type="NCBI Taxonomy" id="1265"/>
    <lineage>
        <taxon>Bacteria</taxon>
        <taxon>Bacillati</taxon>
        <taxon>Bacillota</taxon>
        <taxon>Clostridia</taxon>
        <taxon>Eubacteriales</taxon>
        <taxon>Oscillospiraceae</taxon>
        <taxon>Ruminococcus</taxon>
    </lineage>
</organism>
<proteinExistence type="predicted"/>
<dbReference type="RefSeq" id="WP_072949148.1">
    <property type="nucleotide sequence ID" value="NZ_FRCT01000003.1"/>
</dbReference>
<feature type="compositionally biased region" description="Basic and acidic residues" evidence="1">
    <location>
        <begin position="149"/>
        <end position="172"/>
    </location>
</feature>
<protein>
    <recommendedName>
        <fullName evidence="4">DUF4316 domain-containing protein</fullName>
    </recommendedName>
</protein>
<reference evidence="2 3" key="1">
    <citation type="submission" date="2016-11" db="EMBL/GenBank/DDBJ databases">
        <authorList>
            <person name="Jaros S."/>
            <person name="Januszkiewicz K."/>
            <person name="Wedrychowicz H."/>
        </authorList>
    </citation>
    <scope>NUCLEOTIDE SEQUENCE [LARGE SCALE GENOMIC DNA]</scope>
    <source>
        <strain evidence="2 3">Y1</strain>
    </source>
</reference>
<feature type="compositionally biased region" description="Basic and acidic residues" evidence="1">
    <location>
        <begin position="186"/>
        <end position="198"/>
    </location>
</feature>
<evidence type="ECO:0000313" key="2">
    <source>
        <dbReference type="EMBL" id="SHM31755.1"/>
    </source>
</evidence>
<accession>A0A1M7HTF9</accession>
<dbReference type="AlphaFoldDB" id="A0A1M7HTF9"/>
<feature type="region of interest" description="Disordered" evidence="1">
    <location>
        <begin position="149"/>
        <end position="198"/>
    </location>
</feature>
<dbReference type="Proteomes" id="UP000184394">
    <property type="component" value="Unassembled WGS sequence"/>
</dbReference>